<name>A0A0B7NY40_PROFF</name>
<evidence type="ECO:0000256" key="7">
    <source>
        <dbReference type="RuleBase" id="RU363032"/>
    </source>
</evidence>
<keyword evidence="3" id="KW-1003">Cell membrane</keyword>
<comment type="similarity">
    <text evidence="7">Belongs to the binding-protein-dependent transport system permease family.</text>
</comment>
<feature type="transmembrane region" description="Helical" evidence="7">
    <location>
        <begin position="188"/>
        <end position="216"/>
    </location>
</feature>
<dbReference type="AlphaFoldDB" id="A0A0B7NY40"/>
<evidence type="ECO:0000256" key="6">
    <source>
        <dbReference type="ARBA" id="ARBA00023136"/>
    </source>
</evidence>
<feature type="compositionally biased region" description="Basic and acidic residues" evidence="8">
    <location>
        <begin position="1"/>
        <end position="11"/>
    </location>
</feature>
<reference evidence="10" key="1">
    <citation type="submission" date="2014-08" db="EMBL/GenBank/DDBJ databases">
        <authorList>
            <person name="Falentin Helene"/>
        </authorList>
    </citation>
    <scope>NUCLEOTIDE SEQUENCE</scope>
</reference>
<feature type="transmembrane region" description="Helical" evidence="7">
    <location>
        <begin position="223"/>
        <end position="242"/>
    </location>
</feature>
<organism evidence="10">
    <name type="scientific">Propionibacterium freudenreichii subsp. freudenreichii</name>
    <dbReference type="NCBI Taxonomy" id="66712"/>
    <lineage>
        <taxon>Bacteria</taxon>
        <taxon>Bacillati</taxon>
        <taxon>Actinomycetota</taxon>
        <taxon>Actinomycetes</taxon>
        <taxon>Propionibacteriales</taxon>
        <taxon>Propionibacteriaceae</taxon>
        <taxon>Propionibacterium</taxon>
    </lineage>
</organism>
<dbReference type="PROSITE" id="PS50928">
    <property type="entry name" value="ABC_TM1"/>
    <property type="match status" value="1"/>
</dbReference>
<keyword evidence="2 7" id="KW-0813">Transport</keyword>
<keyword evidence="4 7" id="KW-0812">Transmembrane</keyword>
<evidence type="ECO:0000256" key="3">
    <source>
        <dbReference type="ARBA" id="ARBA00022475"/>
    </source>
</evidence>
<feature type="transmembrane region" description="Helical" evidence="7">
    <location>
        <begin position="63"/>
        <end position="85"/>
    </location>
</feature>
<comment type="subcellular location">
    <subcellularLocation>
        <location evidence="1 7">Cell membrane</location>
        <topology evidence="1 7">Multi-pass membrane protein</topology>
    </subcellularLocation>
</comment>
<protein>
    <submittedName>
        <fullName evidence="10">IM protein of oligopeptide ABC transporter (OPN:undef)</fullName>
    </submittedName>
</protein>
<evidence type="ECO:0000256" key="5">
    <source>
        <dbReference type="ARBA" id="ARBA00022989"/>
    </source>
</evidence>
<evidence type="ECO:0000259" key="9">
    <source>
        <dbReference type="PROSITE" id="PS50928"/>
    </source>
</evidence>
<feature type="compositionally biased region" description="Polar residues" evidence="8">
    <location>
        <begin position="35"/>
        <end position="44"/>
    </location>
</feature>
<dbReference type="PANTHER" id="PTHR30465:SF0">
    <property type="entry name" value="OLIGOPEPTIDE TRANSPORT SYSTEM PERMEASE PROTEIN APPB"/>
    <property type="match status" value="1"/>
</dbReference>
<dbReference type="InterPro" id="IPR035906">
    <property type="entry name" value="MetI-like_sf"/>
</dbReference>
<feature type="transmembrane region" description="Helical" evidence="7">
    <location>
        <begin position="158"/>
        <end position="176"/>
    </location>
</feature>
<evidence type="ECO:0000256" key="8">
    <source>
        <dbReference type="SAM" id="MobiDB-lite"/>
    </source>
</evidence>
<evidence type="ECO:0000256" key="1">
    <source>
        <dbReference type="ARBA" id="ARBA00004651"/>
    </source>
</evidence>
<keyword evidence="6 7" id="KW-0472">Membrane</keyword>
<dbReference type="GO" id="GO:0005886">
    <property type="term" value="C:plasma membrane"/>
    <property type="evidence" value="ECO:0007669"/>
    <property type="project" value="UniProtKB-SubCell"/>
</dbReference>
<accession>A0A0B7NY40</accession>
<feature type="transmembrane region" description="Helical" evidence="7">
    <location>
        <begin position="346"/>
        <end position="374"/>
    </location>
</feature>
<gene>
    <name evidence="10" type="primary">oppB</name>
    <name evidence="10" type="ORF">PFCIRM138_08955</name>
</gene>
<feature type="domain" description="ABC transmembrane type-1" evidence="9">
    <location>
        <begin position="152"/>
        <end position="371"/>
    </location>
</feature>
<dbReference type="Pfam" id="PF00528">
    <property type="entry name" value="BPD_transp_1"/>
    <property type="match status" value="1"/>
</dbReference>
<evidence type="ECO:0000256" key="4">
    <source>
        <dbReference type="ARBA" id="ARBA00022692"/>
    </source>
</evidence>
<dbReference type="CDD" id="cd06261">
    <property type="entry name" value="TM_PBP2"/>
    <property type="match status" value="1"/>
</dbReference>
<dbReference type="SUPFAM" id="SSF161098">
    <property type="entry name" value="MetI-like"/>
    <property type="match status" value="1"/>
</dbReference>
<sequence>MVVRTASHDGAHPVQEATAASQNVMTPTRGLADNATESDAAEQSRTARRPRGAGVIKYLLRRVLGWIGMIFLATNLTYFLANLFLDPKANYLERNPPIPDDQIDRMLHPYNLDPTVSLIDRWWTWLQDVLLHWNWGMSPDGQAVNTQVAFRVWNSAQLMLGATILACAVGIAVGVYTASRQYKLGDRIFQAISIVAMNTHIVVASMVAVIVAIAINGAAGQRIFFVTGSASIGVHGFFPVLLDKAQHLILPTLCLLFINYASYHFMQRSLLLDNINADYVRTARAKGLTKPQAIRRHALRTSIIPVATQVAFAIPGIFTGAVLTEKIFGWQGMGDYFVTTIAKNDIHGVVAVAAFAAAMTAVGAILADIFVVLLDPRVKVS</sequence>
<evidence type="ECO:0000256" key="2">
    <source>
        <dbReference type="ARBA" id="ARBA00022448"/>
    </source>
</evidence>
<evidence type="ECO:0000313" key="10">
    <source>
        <dbReference type="EMBL" id="CEP25632.1"/>
    </source>
</evidence>
<dbReference type="EMBL" id="LM676379">
    <property type="protein sequence ID" value="CEP25632.1"/>
    <property type="molecule type" value="Genomic_DNA"/>
</dbReference>
<dbReference type="GO" id="GO:0055085">
    <property type="term" value="P:transmembrane transport"/>
    <property type="evidence" value="ECO:0007669"/>
    <property type="project" value="InterPro"/>
</dbReference>
<proteinExistence type="inferred from homology"/>
<dbReference type="InterPro" id="IPR000515">
    <property type="entry name" value="MetI-like"/>
</dbReference>
<dbReference type="Gene3D" id="1.10.3720.10">
    <property type="entry name" value="MetI-like"/>
    <property type="match status" value="1"/>
</dbReference>
<feature type="transmembrane region" description="Helical" evidence="7">
    <location>
        <begin position="303"/>
        <end position="323"/>
    </location>
</feature>
<keyword evidence="5 7" id="KW-1133">Transmembrane helix</keyword>
<feature type="region of interest" description="Disordered" evidence="8">
    <location>
        <begin position="1"/>
        <end position="47"/>
    </location>
</feature>
<dbReference type="PANTHER" id="PTHR30465">
    <property type="entry name" value="INNER MEMBRANE ABC TRANSPORTER"/>
    <property type="match status" value="1"/>
</dbReference>